<dbReference type="AlphaFoldDB" id="A0AAV5HVQ7"/>
<dbReference type="EMBL" id="BPVZ01000004">
    <property type="protein sequence ID" value="GKU90034.1"/>
    <property type="molecule type" value="Genomic_DNA"/>
</dbReference>
<evidence type="ECO:0000256" key="6">
    <source>
        <dbReference type="ARBA" id="ARBA00023065"/>
    </source>
</evidence>
<keyword evidence="5" id="KW-1133">Transmembrane helix</keyword>
<keyword evidence="6" id="KW-0406">Ion transport</keyword>
<dbReference type="PANTHER" id="PTHR11629">
    <property type="entry name" value="VACUOLAR PROTON ATPASES"/>
    <property type="match status" value="1"/>
</dbReference>
<dbReference type="GO" id="GO:0033179">
    <property type="term" value="C:proton-transporting V-type ATPase, V0 domain"/>
    <property type="evidence" value="ECO:0007669"/>
    <property type="project" value="InterPro"/>
</dbReference>
<evidence type="ECO:0000256" key="7">
    <source>
        <dbReference type="ARBA" id="ARBA00023136"/>
    </source>
</evidence>
<proteinExistence type="inferred from homology"/>
<dbReference type="GO" id="GO:0051117">
    <property type="term" value="F:ATPase binding"/>
    <property type="evidence" value="ECO:0007669"/>
    <property type="project" value="TreeGrafter"/>
</dbReference>
<name>A0AAV5HVQ7_9ROSI</name>
<dbReference type="GO" id="GO:0046961">
    <property type="term" value="F:proton-transporting ATPase activity, rotational mechanism"/>
    <property type="evidence" value="ECO:0007669"/>
    <property type="project" value="InterPro"/>
</dbReference>
<sequence length="160" mass="17802">MDLLRLESMQLAQLIIQMKAAHRTISYLGDLGLFQFKGFNAEKSPFQRTYAAPGANDQGWLVTASMVAWFFRSGGIDLDSLEVYYMLVKLGELESELVEMNANCEKLQQSYCKLLEYKLVLQMASEIFHSAQSSAAAQQKATDAQYSGGGSIDSPLLLEQ</sequence>
<evidence type="ECO:0000256" key="5">
    <source>
        <dbReference type="ARBA" id="ARBA00022989"/>
    </source>
</evidence>
<evidence type="ECO:0000313" key="8">
    <source>
        <dbReference type="EMBL" id="GKU90034.1"/>
    </source>
</evidence>
<comment type="caution">
    <text evidence="8">The sequence shown here is derived from an EMBL/GenBank/DDBJ whole genome shotgun (WGS) entry which is preliminary data.</text>
</comment>
<dbReference type="InterPro" id="IPR002490">
    <property type="entry name" value="V-ATPase_116kDa_su"/>
</dbReference>
<organism evidence="8 9">
    <name type="scientific">Rubroshorea leprosula</name>
    <dbReference type="NCBI Taxonomy" id="152421"/>
    <lineage>
        <taxon>Eukaryota</taxon>
        <taxon>Viridiplantae</taxon>
        <taxon>Streptophyta</taxon>
        <taxon>Embryophyta</taxon>
        <taxon>Tracheophyta</taxon>
        <taxon>Spermatophyta</taxon>
        <taxon>Magnoliopsida</taxon>
        <taxon>eudicotyledons</taxon>
        <taxon>Gunneridae</taxon>
        <taxon>Pentapetalae</taxon>
        <taxon>rosids</taxon>
        <taxon>malvids</taxon>
        <taxon>Malvales</taxon>
        <taxon>Dipterocarpaceae</taxon>
        <taxon>Rubroshorea</taxon>
    </lineage>
</organism>
<comment type="subcellular location">
    <subcellularLocation>
        <location evidence="1">Membrane</location>
        <topology evidence="1">Multi-pass membrane protein</topology>
    </subcellularLocation>
</comment>
<evidence type="ECO:0000256" key="1">
    <source>
        <dbReference type="ARBA" id="ARBA00004141"/>
    </source>
</evidence>
<accession>A0AAV5HVQ7</accession>
<keyword evidence="9" id="KW-1185">Reference proteome</keyword>
<reference evidence="8 9" key="1">
    <citation type="journal article" date="2021" name="Commun. Biol.">
        <title>The genome of Shorea leprosula (Dipterocarpaceae) highlights the ecological relevance of drought in aseasonal tropical rainforests.</title>
        <authorList>
            <person name="Ng K.K.S."/>
            <person name="Kobayashi M.J."/>
            <person name="Fawcett J.A."/>
            <person name="Hatakeyama M."/>
            <person name="Paape T."/>
            <person name="Ng C.H."/>
            <person name="Ang C.C."/>
            <person name="Tnah L.H."/>
            <person name="Lee C.T."/>
            <person name="Nishiyama T."/>
            <person name="Sese J."/>
            <person name="O'Brien M.J."/>
            <person name="Copetti D."/>
            <person name="Mohd Noor M.I."/>
            <person name="Ong R.C."/>
            <person name="Putra M."/>
            <person name="Sireger I.Z."/>
            <person name="Indrioko S."/>
            <person name="Kosugi Y."/>
            <person name="Izuno A."/>
            <person name="Isagi Y."/>
            <person name="Lee S.L."/>
            <person name="Shimizu K.K."/>
        </authorList>
    </citation>
    <scope>NUCLEOTIDE SEQUENCE [LARGE SCALE GENOMIC DNA]</scope>
    <source>
        <strain evidence="8">214</strain>
    </source>
</reference>
<dbReference type="GO" id="GO:0007035">
    <property type="term" value="P:vacuolar acidification"/>
    <property type="evidence" value="ECO:0007669"/>
    <property type="project" value="TreeGrafter"/>
</dbReference>
<dbReference type="GO" id="GO:0016471">
    <property type="term" value="C:vacuolar proton-transporting V-type ATPase complex"/>
    <property type="evidence" value="ECO:0007669"/>
    <property type="project" value="TreeGrafter"/>
</dbReference>
<keyword evidence="4" id="KW-0812">Transmembrane</keyword>
<evidence type="ECO:0000256" key="4">
    <source>
        <dbReference type="ARBA" id="ARBA00022692"/>
    </source>
</evidence>
<dbReference type="Proteomes" id="UP001054252">
    <property type="component" value="Unassembled WGS sequence"/>
</dbReference>
<protein>
    <submittedName>
        <fullName evidence="8">Uncharacterized protein</fullName>
    </submittedName>
</protein>
<keyword evidence="7" id="KW-0472">Membrane</keyword>
<gene>
    <name evidence="8" type="ORF">SLEP1_g4084</name>
</gene>
<evidence type="ECO:0000256" key="3">
    <source>
        <dbReference type="ARBA" id="ARBA00022448"/>
    </source>
</evidence>
<comment type="similarity">
    <text evidence="2">Belongs to the V-ATPase 116 kDa subunit family.</text>
</comment>
<dbReference type="PANTHER" id="PTHR11629:SF63">
    <property type="entry name" value="V-TYPE PROTON ATPASE SUBUNIT A"/>
    <property type="match status" value="1"/>
</dbReference>
<keyword evidence="3" id="KW-0813">Transport</keyword>
<evidence type="ECO:0000313" key="9">
    <source>
        <dbReference type="Proteomes" id="UP001054252"/>
    </source>
</evidence>
<evidence type="ECO:0000256" key="2">
    <source>
        <dbReference type="ARBA" id="ARBA00009904"/>
    </source>
</evidence>